<sequence length="500" mass="56763">MKLVRTRAGIVSEVMSVGRRGYTFAACLLLMVGLTTHAQAQGTPISRSSQDITVAQGVPVTPSDPAVRPSAGMGAGLPLQSTPLEDLLLEKNLISRDEWLRTKAEEERRTFERLTEGQFRASPRWFERINVNGYAQFRYSTRSQNNLTNQQGESFSNNNNGDFFYRRIRMVFQGQMSDRISFFIQGAYEGNGFQTSNAEMVDAYADYYITKNKEHRIRAGLQRVPNSFDTYRSSSQRQELDRSESVQTGAPGERDFGLAYYWSPKVAQERFATMTTYHNGPGDYGVFGIMVYNGQGRNQIERNRDKHFGAKLSYPFELPNGRLLEAGVLAFTGIYNVQNVGAPTSTSGSRCAKVLTHGGCEIQDQRVTAYIFTPPQPWGFQGEYTVGRGPERNAQGFVAEQELHGGYAQVNYTWRYSDVGQLTPYVRYSYYHGGMKNFQGAAADNTMWNFGLVWEPDTHLRLVSEYSLHDRLDTTVLALNRSQDELYGHWLRFQIQYFFN</sequence>
<dbReference type="Proteomes" id="UP000001660">
    <property type="component" value="Chromosome"/>
</dbReference>
<dbReference type="SUPFAM" id="SSF56935">
    <property type="entry name" value="Porins"/>
    <property type="match status" value="1"/>
</dbReference>
<evidence type="ECO:0000256" key="1">
    <source>
        <dbReference type="SAM" id="MobiDB-lite"/>
    </source>
</evidence>
<proteinExistence type="predicted"/>
<dbReference type="Pfam" id="PF07396">
    <property type="entry name" value="Porin_O_P"/>
    <property type="match status" value="1"/>
</dbReference>
<dbReference type="InterPro" id="IPR010870">
    <property type="entry name" value="Porin_O/P"/>
</dbReference>
<dbReference type="TCDB" id="1.B.16.1.10">
    <property type="family name" value="the short chain amide and urea porin (sap) family"/>
</dbReference>
<feature type="region of interest" description="Disordered" evidence="1">
    <location>
        <begin position="228"/>
        <end position="251"/>
    </location>
</feature>
<accession>D8PFV8</accession>
<dbReference type="Gene3D" id="2.40.160.10">
    <property type="entry name" value="Porin"/>
    <property type="match status" value="1"/>
</dbReference>
<evidence type="ECO:0000313" key="3">
    <source>
        <dbReference type="Proteomes" id="UP000001660"/>
    </source>
</evidence>
<dbReference type="KEGG" id="nde:NIDE2435"/>
<keyword evidence="3" id="KW-1185">Reference proteome</keyword>
<dbReference type="AlphaFoldDB" id="D8PFV8"/>
<protein>
    <submittedName>
        <fullName evidence="2">Putative Phosphate-selective porin</fullName>
    </submittedName>
</protein>
<organism evidence="2 3">
    <name type="scientific">Nitrospira defluvii</name>
    <dbReference type="NCBI Taxonomy" id="330214"/>
    <lineage>
        <taxon>Bacteria</taxon>
        <taxon>Pseudomonadati</taxon>
        <taxon>Nitrospirota</taxon>
        <taxon>Nitrospiria</taxon>
        <taxon>Nitrospirales</taxon>
        <taxon>Nitrospiraceae</taxon>
        <taxon>Nitrospira</taxon>
    </lineage>
</organism>
<feature type="compositionally biased region" description="Polar residues" evidence="1">
    <location>
        <begin position="228"/>
        <end position="237"/>
    </location>
</feature>
<name>D8PFV8_9BACT</name>
<dbReference type="STRING" id="330214.NIDE2435"/>
<dbReference type="EMBL" id="FP929003">
    <property type="protein sequence ID" value="CBK42145.1"/>
    <property type="molecule type" value="Genomic_DNA"/>
</dbReference>
<dbReference type="HOGENOM" id="CLU_544788_0_0_0"/>
<reference evidence="2 3" key="1">
    <citation type="journal article" date="2010" name="Proc. Natl. Acad. Sci. U.S.A.">
        <title>A Nitrospira metagenome illuminates the physiology and evolution of globally important nitrite-oxidizing bacteria.</title>
        <authorList>
            <person name="Lucker S."/>
            <person name="Wagner M."/>
            <person name="Maixner F."/>
            <person name="Pelletier E."/>
            <person name="Koch H."/>
            <person name="Vacherie B."/>
            <person name="Rattei T."/>
            <person name="Sinninghe Damste J."/>
            <person name="Spieck E."/>
            <person name="Le Paslier D."/>
            <person name="Daims H."/>
        </authorList>
    </citation>
    <scope>NUCLEOTIDE SEQUENCE [LARGE SCALE GENOMIC DNA]</scope>
</reference>
<evidence type="ECO:0000313" key="2">
    <source>
        <dbReference type="EMBL" id="CBK42145.1"/>
    </source>
</evidence>
<dbReference type="InterPro" id="IPR023614">
    <property type="entry name" value="Porin_dom_sf"/>
</dbReference>
<dbReference type="eggNOG" id="COG3746">
    <property type="taxonomic scope" value="Bacteria"/>
</dbReference>
<gene>
    <name evidence="2" type="ORF">NIDE2435</name>
</gene>